<evidence type="ECO:0000256" key="4">
    <source>
        <dbReference type="ARBA" id="ARBA00023004"/>
    </source>
</evidence>
<keyword evidence="3" id="KW-0560">Oxidoreductase</keyword>
<dbReference type="GO" id="GO:0046872">
    <property type="term" value="F:metal ion binding"/>
    <property type="evidence" value="ECO:0007669"/>
    <property type="project" value="UniProtKB-KW"/>
</dbReference>
<keyword evidence="7" id="KW-1185">Reference proteome</keyword>
<dbReference type="SUPFAM" id="SSF51905">
    <property type="entry name" value="FAD/NAD(P)-binding domain"/>
    <property type="match status" value="1"/>
</dbReference>
<organism evidence="6 7">
    <name type="scientific">Oceaniferula flava</name>
    <dbReference type="NCBI Taxonomy" id="2800421"/>
    <lineage>
        <taxon>Bacteria</taxon>
        <taxon>Pseudomonadati</taxon>
        <taxon>Verrucomicrobiota</taxon>
        <taxon>Verrucomicrobiia</taxon>
        <taxon>Verrucomicrobiales</taxon>
        <taxon>Verrucomicrobiaceae</taxon>
        <taxon>Oceaniferula</taxon>
    </lineage>
</organism>
<evidence type="ECO:0000313" key="6">
    <source>
        <dbReference type="EMBL" id="MBK1854933.1"/>
    </source>
</evidence>
<gene>
    <name evidence="6" type="ORF">JIN83_08170</name>
</gene>
<dbReference type="InterPro" id="IPR036188">
    <property type="entry name" value="FAD/NAD-bd_sf"/>
</dbReference>
<dbReference type="PRINTS" id="PR00368">
    <property type="entry name" value="FADPNR"/>
</dbReference>
<comment type="caution">
    <text evidence="6">The sequence shown here is derived from an EMBL/GenBank/DDBJ whole genome shotgun (WGS) entry which is preliminary data.</text>
</comment>
<dbReference type="GO" id="GO:0016491">
    <property type="term" value="F:oxidoreductase activity"/>
    <property type="evidence" value="ECO:0007669"/>
    <property type="project" value="UniProtKB-KW"/>
</dbReference>
<dbReference type="Pfam" id="PF12831">
    <property type="entry name" value="FAD_oxidored"/>
    <property type="match status" value="1"/>
</dbReference>
<evidence type="ECO:0000256" key="1">
    <source>
        <dbReference type="ARBA" id="ARBA00022485"/>
    </source>
</evidence>
<keyword evidence="1" id="KW-0004">4Fe-4S</keyword>
<proteinExistence type="predicted"/>
<dbReference type="PANTHER" id="PTHR43498">
    <property type="entry name" value="FERREDOXIN:COB-COM HETERODISULFIDE REDUCTASE SUBUNIT A"/>
    <property type="match status" value="1"/>
</dbReference>
<evidence type="ECO:0000256" key="2">
    <source>
        <dbReference type="ARBA" id="ARBA00022723"/>
    </source>
</evidence>
<dbReference type="RefSeq" id="WP_309489544.1">
    <property type="nucleotide sequence ID" value="NZ_JAENIG010000004.1"/>
</dbReference>
<name>A0AAE2SBQ5_9BACT</name>
<sequence>MVASKQDDVDLVVIGGGSAGICAAVAAARRGARVVLLEKSPLLGGMGSLAFVHTFCGLYMPDVSQAPELANPGLPTEIERRMCAATGQSGPVKMGRVYVLPQQPEVYDRIAKELVAEAGVELCLGASCEGVSRTDTGFSVALRDRRIHCRSLVDGSADAVVADFLGATRVQVAAERLQRPAFIFSLSRVGAEAAEESFRMRLALDLVHAVREGKLPKEILGATLRASPTAGEYFVSIDLAGDDWNPTDASSREVTTTAGKKLAIELCAFLRQHYAFFSQAGPPVFPPALGVRESYRWLGQHELSEQELIDGVDFADTVARATWPIELREDARGAKFRYFAEAKPSNIPLRALVSAEIPGVYFAGRCLSASHEALASVRVMGTCFATGQAAGLAAAMFAQGITEVSEQAAEIRRHLGLD</sequence>
<keyword evidence="2" id="KW-0479">Metal-binding</keyword>
<dbReference type="Gene3D" id="3.50.50.60">
    <property type="entry name" value="FAD/NAD(P)-binding domain"/>
    <property type="match status" value="1"/>
</dbReference>
<protein>
    <submittedName>
        <fullName evidence="6">FAD-dependent oxidoreductase</fullName>
    </submittedName>
</protein>
<accession>A0AAE2SBQ5</accession>
<dbReference type="EMBL" id="JAENIG010000004">
    <property type="protein sequence ID" value="MBK1854933.1"/>
    <property type="molecule type" value="Genomic_DNA"/>
</dbReference>
<dbReference type="GO" id="GO:0051539">
    <property type="term" value="F:4 iron, 4 sulfur cluster binding"/>
    <property type="evidence" value="ECO:0007669"/>
    <property type="project" value="UniProtKB-KW"/>
</dbReference>
<evidence type="ECO:0000313" key="7">
    <source>
        <dbReference type="Proteomes" id="UP000634206"/>
    </source>
</evidence>
<dbReference type="PANTHER" id="PTHR43498:SF1">
    <property type="entry name" value="COB--COM HETERODISULFIDE REDUCTASE IRON-SULFUR SUBUNIT A"/>
    <property type="match status" value="1"/>
</dbReference>
<dbReference type="Proteomes" id="UP000634206">
    <property type="component" value="Unassembled WGS sequence"/>
</dbReference>
<keyword evidence="4" id="KW-0408">Iron</keyword>
<evidence type="ECO:0000256" key="5">
    <source>
        <dbReference type="ARBA" id="ARBA00023014"/>
    </source>
</evidence>
<dbReference type="AlphaFoldDB" id="A0AAE2SBQ5"/>
<dbReference type="InterPro" id="IPR039650">
    <property type="entry name" value="HdrA-like"/>
</dbReference>
<keyword evidence="5" id="KW-0411">Iron-sulfur</keyword>
<reference evidence="6" key="1">
    <citation type="submission" date="2021-01" db="EMBL/GenBank/DDBJ databases">
        <title>Modified the classification status of verrucomicrobia.</title>
        <authorList>
            <person name="Feng X."/>
        </authorList>
    </citation>
    <scope>NUCLEOTIDE SEQUENCE</scope>
    <source>
        <strain evidence="6">5K15</strain>
    </source>
</reference>
<evidence type="ECO:0000256" key="3">
    <source>
        <dbReference type="ARBA" id="ARBA00023002"/>
    </source>
</evidence>